<feature type="transmembrane region" description="Helical" evidence="6">
    <location>
        <begin position="216"/>
        <end position="237"/>
    </location>
</feature>
<keyword evidence="4 6" id="KW-1133">Transmembrane helix</keyword>
<feature type="transmembrane region" description="Helical" evidence="6">
    <location>
        <begin position="249"/>
        <end position="279"/>
    </location>
</feature>
<dbReference type="Gene3D" id="3.40.50.1820">
    <property type="entry name" value="alpha/beta hydrolase"/>
    <property type="match status" value="1"/>
</dbReference>
<evidence type="ECO:0000259" key="7">
    <source>
        <dbReference type="Pfam" id="PF12697"/>
    </source>
</evidence>
<dbReference type="AlphaFoldDB" id="A0A366FMQ0"/>
<evidence type="ECO:0000256" key="5">
    <source>
        <dbReference type="ARBA" id="ARBA00023136"/>
    </source>
</evidence>
<dbReference type="Pfam" id="PF12697">
    <property type="entry name" value="Abhydrolase_6"/>
    <property type="match status" value="1"/>
</dbReference>
<feature type="domain" description="AB hydrolase-1" evidence="7">
    <location>
        <begin position="370"/>
        <end position="606"/>
    </location>
</feature>
<feature type="transmembrane region" description="Helical" evidence="6">
    <location>
        <begin position="91"/>
        <end position="110"/>
    </location>
</feature>
<evidence type="ECO:0000256" key="3">
    <source>
        <dbReference type="ARBA" id="ARBA00022692"/>
    </source>
</evidence>
<evidence type="ECO:0000256" key="6">
    <source>
        <dbReference type="SAM" id="Phobius"/>
    </source>
</evidence>
<feature type="transmembrane region" description="Helical" evidence="6">
    <location>
        <begin position="291"/>
        <end position="312"/>
    </location>
</feature>
<proteinExistence type="predicted"/>
<comment type="caution">
    <text evidence="8">The sequence shown here is derived from an EMBL/GenBank/DDBJ whole genome shotgun (WGS) entry which is preliminary data.</text>
</comment>
<dbReference type="InterPro" id="IPR000073">
    <property type="entry name" value="AB_hydrolase_1"/>
</dbReference>
<dbReference type="Proteomes" id="UP000253529">
    <property type="component" value="Unassembled WGS sequence"/>
</dbReference>
<evidence type="ECO:0000313" key="9">
    <source>
        <dbReference type="Proteomes" id="UP000253529"/>
    </source>
</evidence>
<keyword evidence="3 6" id="KW-0812">Transmembrane</keyword>
<accession>A0A366FMQ0</accession>
<organism evidence="8 9">
    <name type="scientific">Roseiarcus fermentans</name>
    <dbReference type="NCBI Taxonomy" id="1473586"/>
    <lineage>
        <taxon>Bacteria</taxon>
        <taxon>Pseudomonadati</taxon>
        <taxon>Pseudomonadota</taxon>
        <taxon>Alphaproteobacteria</taxon>
        <taxon>Hyphomicrobiales</taxon>
        <taxon>Roseiarcaceae</taxon>
        <taxon>Roseiarcus</taxon>
    </lineage>
</organism>
<sequence length="622" mass="66289">MRYDPPFHRTGGFWPALIALAVLAALPLVVTNPYARHLLILSFIFAVVASSWDLSLGFGGLFNFAHGALFAVGLYTFALTVKFLGLSPWLAIPLAGLAAVLVATVIALPVLRLDGIYVILVTIAVAQLLYQVTVSQSQWTGGTSGIVSLPALKLGGYSFIRDGRIGYYYTALALLVLSTAFLYAVVRSPVGRSIVALRDHKYLAIARGVSEGRTRLITLAASALFTGAAGAVYGGYVRVASPDVFGLSFLTLMLSILLVGGAATLWGPIVAAFAITFLSEAIVDFGPWREIAMSVLIILVVAFYPGGLWAAIQELRERLDALRTAARAALARRRGRGEREARMGGAPETMIATRHGRIAVSDTGGDKPAILFIHGNSACKEAFAKQFSALRGDFRLVAFDLPGHGVSTNADPETTYNVPAYAEVAEAVIAARGIARPLVFGWSLGGYVALELAARGHVPLAGLAICGTSPLAVAPEDFAAGYDASSHLILAGKPYFTRREAAAYAGSATAPKSPESAYLHRNLTRTDGRARAYMMTKITVVNWPRQMRMLRGGALPFAIINGADDPFLNHDYLRALTGSEGWPHDLVAIENGKHAPFFNTPAAFHAAFLAFCRAALARERAA</sequence>
<comment type="subcellular location">
    <subcellularLocation>
        <location evidence="1">Cell membrane</location>
        <topology evidence="1">Multi-pass membrane protein</topology>
    </subcellularLocation>
</comment>
<feature type="transmembrane region" description="Helical" evidence="6">
    <location>
        <begin position="12"/>
        <end position="31"/>
    </location>
</feature>
<evidence type="ECO:0000256" key="2">
    <source>
        <dbReference type="ARBA" id="ARBA00022475"/>
    </source>
</evidence>
<keyword evidence="9" id="KW-1185">Reference proteome</keyword>
<dbReference type="InterPro" id="IPR001851">
    <property type="entry name" value="ABC_transp_permease"/>
</dbReference>
<dbReference type="GO" id="GO:0015658">
    <property type="term" value="F:branched-chain amino acid transmembrane transporter activity"/>
    <property type="evidence" value="ECO:0007669"/>
    <property type="project" value="InterPro"/>
</dbReference>
<dbReference type="OrthoDB" id="9804361at2"/>
<dbReference type="InterPro" id="IPR029058">
    <property type="entry name" value="AB_hydrolase_fold"/>
</dbReference>
<evidence type="ECO:0000313" key="8">
    <source>
        <dbReference type="EMBL" id="RBP15887.1"/>
    </source>
</evidence>
<keyword evidence="2" id="KW-1003">Cell membrane</keyword>
<dbReference type="CDD" id="cd06581">
    <property type="entry name" value="TM_PBP1_LivM_like"/>
    <property type="match status" value="1"/>
</dbReference>
<reference evidence="8 9" key="1">
    <citation type="submission" date="2018-06" db="EMBL/GenBank/DDBJ databases">
        <title>Genomic Encyclopedia of Type Strains, Phase IV (KMG-IV): sequencing the most valuable type-strain genomes for metagenomic binning, comparative biology and taxonomic classification.</title>
        <authorList>
            <person name="Goeker M."/>
        </authorList>
    </citation>
    <scope>NUCLEOTIDE SEQUENCE [LARGE SCALE GENOMIC DNA]</scope>
    <source>
        <strain evidence="8 9">DSM 24875</strain>
    </source>
</reference>
<dbReference type="InterPro" id="IPR043428">
    <property type="entry name" value="LivM-like"/>
</dbReference>
<dbReference type="Pfam" id="PF02653">
    <property type="entry name" value="BPD_transp_2"/>
    <property type="match status" value="1"/>
</dbReference>
<protein>
    <submittedName>
        <fullName evidence="8">ABC-type branched-subunit amino acid transport system permease subunit</fullName>
    </submittedName>
</protein>
<feature type="transmembrane region" description="Helical" evidence="6">
    <location>
        <begin position="38"/>
        <end position="58"/>
    </location>
</feature>
<dbReference type="EMBL" id="QNRK01000007">
    <property type="protein sequence ID" value="RBP15887.1"/>
    <property type="molecule type" value="Genomic_DNA"/>
</dbReference>
<evidence type="ECO:0000256" key="4">
    <source>
        <dbReference type="ARBA" id="ARBA00022989"/>
    </source>
</evidence>
<keyword evidence="5 6" id="KW-0472">Membrane</keyword>
<dbReference type="SUPFAM" id="SSF53474">
    <property type="entry name" value="alpha/beta-Hydrolases"/>
    <property type="match status" value="1"/>
</dbReference>
<dbReference type="GO" id="GO:0005886">
    <property type="term" value="C:plasma membrane"/>
    <property type="evidence" value="ECO:0007669"/>
    <property type="project" value="UniProtKB-SubCell"/>
</dbReference>
<name>A0A366FMQ0_9HYPH</name>
<feature type="transmembrane region" description="Helical" evidence="6">
    <location>
        <begin position="116"/>
        <end position="132"/>
    </location>
</feature>
<gene>
    <name evidence="8" type="ORF">DFR50_107157</name>
</gene>
<dbReference type="PANTHER" id="PTHR30482:SF17">
    <property type="entry name" value="ABC TRANSPORTER ATP-BINDING PROTEIN"/>
    <property type="match status" value="1"/>
</dbReference>
<dbReference type="PANTHER" id="PTHR30482">
    <property type="entry name" value="HIGH-AFFINITY BRANCHED-CHAIN AMINO ACID TRANSPORT SYSTEM PERMEASE"/>
    <property type="match status" value="1"/>
</dbReference>
<feature type="transmembrane region" description="Helical" evidence="6">
    <location>
        <begin position="166"/>
        <end position="186"/>
    </location>
</feature>
<evidence type="ECO:0000256" key="1">
    <source>
        <dbReference type="ARBA" id="ARBA00004651"/>
    </source>
</evidence>
<dbReference type="RefSeq" id="WP_113888701.1">
    <property type="nucleotide sequence ID" value="NZ_QNRK01000007.1"/>
</dbReference>